<proteinExistence type="predicted"/>
<dbReference type="EMBL" id="JATN01000322">
    <property type="protein sequence ID" value="EUC55031.1"/>
    <property type="molecule type" value="Genomic_DNA"/>
</dbReference>
<dbReference type="OrthoDB" id="3250441at2759"/>
<dbReference type="InterPro" id="IPR000719">
    <property type="entry name" value="Prot_kinase_dom"/>
</dbReference>
<comment type="caution">
    <text evidence="2">The sequence shown here is derived from an EMBL/GenBank/DDBJ whole genome shotgun (WGS) entry which is preliminary data.</text>
</comment>
<dbReference type="SUPFAM" id="SSF56112">
    <property type="entry name" value="Protein kinase-like (PK-like)"/>
    <property type="match status" value="1"/>
</dbReference>
<dbReference type="PROSITE" id="PS50011">
    <property type="entry name" value="PROTEIN_KINASE_DOM"/>
    <property type="match status" value="1"/>
</dbReference>
<evidence type="ECO:0000313" key="3">
    <source>
        <dbReference type="Proteomes" id="UP000030108"/>
    </source>
</evidence>
<dbReference type="GO" id="GO:0004672">
    <property type="term" value="F:protein kinase activity"/>
    <property type="evidence" value="ECO:0007669"/>
    <property type="project" value="InterPro"/>
</dbReference>
<keyword evidence="2" id="KW-0418">Kinase</keyword>
<reference evidence="3" key="1">
    <citation type="journal article" date="2014" name="Genome Announc.">
        <title>Draft genome sequence of the plant-pathogenic soil fungus Rhizoctonia solani anastomosis group 3 strain Rhs1AP.</title>
        <authorList>
            <person name="Cubeta M.A."/>
            <person name="Thomas E."/>
            <person name="Dean R.A."/>
            <person name="Jabaji S."/>
            <person name="Neate S.M."/>
            <person name="Tavantzis S."/>
            <person name="Toda T."/>
            <person name="Vilgalys R."/>
            <person name="Bharathan N."/>
            <person name="Fedorova-Abrams N."/>
            <person name="Pakala S.B."/>
            <person name="Pakala S.M."/>
            <person name="Zafar N."/>
            <person name="Joardar V."/>
            <person name="Losada L."/>
            <person name="Nierman W.C."/>
        </authorList>
    </citation>
    <scope>NUCLEOTIDE SEQUENCE [LARGE SCALE GENOMIC DNA]</scope>
    <source>
        <strain evidence="3">AG-3</strain>
    </source>
</reference>
<dbReference type="GO" id="GO:0005524">
    <property type="term" value="F:ATP binding"/>
    <property type="evidence" value="ECO:0007669"/>
    <property type="project" value="InterPro"/>
</dbReference>
<evidence type="ECO:0000259" key="1">
    <source>
        <dbReference type="PROSITE" id="PS50011"/>
    </source>
</evidence>
<dbReference type="Gene3D" id="3.30.200.20">
    <property type="entry name" value="Phosphorylase Kinase, domain 1"/>
    <property type="match status" value="1"/>
</dbReference>
<dbReference type="Proteomes" id="UP000030108">
    <property type="component" value="Unassembled WGS sequence"/>
</dbReference>
<name>X8J1A8_9AGAM</name>
<evidence type="ECO:0000313" key="2">
    <source>
        <dbReference type="EMBL" id="EUC55031.1"/>
    </source>
</evidence>
<feature type="domain" description="Protein kinase" evidence="1">
    <location>
        <begin position="1"/>
        <end position="132"/>
    </location>
</feature>
<dbReference type="Gene3D" id="1.10.510.10">
    <property type="entry name" value="Transferase(Phosphotransferase) domain 1"/>
    <property type="match status" value="1"/>
</dbReference>
<dbReference type="AlphaFoldDB" id="X8J1A8"/>
<organism evidence="2 3">
    <name type="scientific">Rhizoctonia solani AG-3 Rhs1AP</name>
    <dbReference type="NCBI Taxonomy" id="1086054"/>
    <lineage>
        <taxon>Eukaryota</taxon>
        <taxon>Fungi</taxon>
        <taxon>Dikarya</taxon>
        <taxon>Basidiomycota</taxon>
        <taxon>Agaricomycotina</taxon>
        <taxon>Agaricomycetes</taxon>
        <taxon>Cantharellales</taxon>
        <taxon>Ceratobasidiaceae</taxon>
        <taxon>Rhizoctonia</taxon>
    </lineage>
</organism>
<accession>X8J1A8</accession>
<dbReference type="InterPro" id="IPR011009">
    <property type="entry name" value="Kinase-like_dom_sf"/>
</dbReference>
<protein>
    <submittedName>
        <fullName evidence="2">Kinase domain protein</fullName>
    </submittedName>
</protein>
<feature type="non-terminal residue" evidence="2">
    <location>
        <position position="132"/>
    </location>
</feature>
<sequence length="132" mass="14915">MYPDDQPGPDHNMVVMDFVQGADLEALGSSPLPRSVFNDIEAAIKILHSRDFMFGDLREPNAMVLQDSMGRATGKVMLVDFDWCGKHLEGKYPPKMNMTLGWHRDVRPEAVMDKQHDNRMLAQLDSATRLSV</sequence>
<gene>
    <name evidence="2" type="ORF">RSOL_084130</name>
</gene>
<keyword evidence="2" id="KW-0808">Transferase</keyword>